<evidence type="ECO:0000313" key="5">
    <source>
        <dbReference type="Proteomes" id="UP000190814"/>
    </source>
</evidence>
<sequence>MNKMKRLFLFFLTLMLLGTYTNKIYANRKESKIYVTDDAHLLSSKEVATLREDLSILSDKWGCDIVVVTTNSTYDKTITQYADDFYDYNIYEKDGVLLLIDMETRGWWISTTGTCIDAFTDAGIDYIGEKQIVPCLKNGDYYKAFVKFKDNCDMFLKQAEKGKPYDTGHMPVTKGMVAMAGLVSLVTGLIIGAITLLVFASGNKSVRSVDNAASYVVDGSLNLNLKNDEFINKTVTRTRIERDSDSRGGGGGSSIHMGSSGTSHGGGGGHF</sequence>
<gene>
    <name evidence="4" type="ORF">SAMN02745111_01827</name>
</gene>
<dbReference type="AlphaFoldDB" id="A0A1T4VX10"/>
<dbReference type="InterPro" id="IPR007621">
    <property type="entry name" value="TPM_dom"/>
</dbReference>
<evidence type="ECO:0000259" key="3">
    <source>
        <dbReference type="Pfam" id="PF04536"/>
    </source>
</evidence>
<name>A0A1T4VX10_9FIRM</name>
<dbReference type="OrthoDB" id="9806054at2"/>
<dbReference type="Proteomes" id="UP000190814">
    <property type="component" value="Unassembled WGS sequence"/>
</dbReference>
<dbReference type="PANTHER" id="PTHR30373">
    <property type="entry name" value="UPF0603 PROTEIN YGCG"/>
    <property type="match status" value="1"/>
</dbReference>
<keyword evidence="2" id="KW-1133">Transmembrane helix</keyword>
<dbReference type="Pfam" id="PF04536">
    <property type="entry name" value="TPM_phosphatase"/>
    <property type="match status" value="1"/>
</dbReference>
<evidence type="ECO:0000256" key="1">
    <source>
        <dbReference type="SAM" id="MobiDB-lite"/>
    </source>
</evidence>
<dbReference type="STRING" id="39495.SAMN02745111_01827"/>
<reference evidence="4 5" key="1">
    <citation type="submission" date="2017-02" db="EMBL/GenBank/DDBJ databases">
        <authorList>
            <person name="Peterson S.W."/>
        </authorList>
    </citation>
    <scope>NUCLEOTIDE SEQUENCE [LARGE SCALE GENOMIC DNA]</scope>
    <source>
        <strain evidence="4 5">ATCC 35992</strain>
    </source>
</reference>
<organism evidence="4 5">
    <name type="scientific">Eubacterium uniforme</name>
    <dbReference type="NCBI Taxonomy" id="39495"/>
    <lineage>
        <taxon>Bacteria</taxon>
        <taxon>Bacillati</taxon>
        <taxon>Bacillota</taxon>
        <taxon>Clostridia</taxon>
        <taxon>Eubacteriales</taxon>
        <taxon>Eubacteriaceae</taxon>
        <taxon>Eubacterium</taxon>
    </lineage>
</organism>
<feature type="domain" description="TPM" evidence="3">
    <location>
        <begin position="35"/>
        <end position="150"/>
    </location>
</feature>
<accession>A0A1T4VX10</accession>
<keyword evidence="2" id="KW-0472">Membrane</keyword>
<feature type="region of interest" description="Disordered" evidence="1">
    <location>
        <begin position="240"/>
        <end position="271"/>
    </location>
</feature>
<protein>
    <recommendedName>
        <fullName evidence="3">TPM domain-containing protein</fullName>
    </recommendedName>
</protein>
<keyword evidence="2" id="KW-0812">Transmembrane</keyword>
<dbReference type="Gene3D" id="3.10.310.50">
    <property type="match status" value="1"/>
</dbReference>
<feature type="transmembrane region" description="Helical" evidence="2">
    <location>
        <begin position="176"/>
        <end position="199"/>
    </location>
</feature>
<keyword evidence="5" id="KW-1185">Reference proteome</keyword>
<dbReference type="PANTHER" id="PTHR30373:SF2">
    <property type="entry name" value="UPF0603 PROTEIN YGCG"/>
    <property type="match status" value="1"/>
</dbReference>
<proteinExistence type="predicted"/>
<dbReference type="RefSeq" id="WP_078766676.1">
    <property type="nucleotide sequence ID" value="NZ_FUXZ01000011.1"/>
</dbReference>
<evidence type="ECO:0000256" key="2">
    <source>
        <dbReference type="SAM" id="Phobius"/>
    </source>
</evidence>
<dbReference type="EMBL" id="FUXZ01000011">
    <property type="protein sequence ID" value="SKA69365.1"/>
    <property type="molecule type" value="Genomic_DNA"/>
</dbReference>
<evidence type="ECO:0000313" key="4">
    <source>
        <dbReference type="EMBL" id="SKA69365.1"/>
    </source>
</evidence>